<keyword evidence="4" id="KW-1185">Reference proteome</keyword>
<organism evidence="3 4">
    <name type="scientific">Leptospira santarosai str. MOR084</name>
    <dbReference type="NCBI Taxonomy" id="1049984"/>
    <lineage>
        <taxon>Bacteria</taxon>
        <taxon>Pseudomonadati</taxon>
        <taxon>Spirochaetota</taxon>
        <taxon>Spirochaetia</taxon>
        <taxon>Leptospirales</taxon>
        <taxon>Leptospiraceae</taxon>
        <taxon>Leptospira</taxon>
    </lineage>
</organism>
<evidence type="ECO:0000313" key="4">
    <source>
        <dbReference type="Proteomes" id="UP000006329"/>
    </source>
</evidence>
<dbReference type="InterPro" id="IPR028976">
    <property type="entry name" value="CheC-like_sf"/>
</dbReference>
<evidence type="ECO:0000259" key="2">
    <source>
        <dbReference type="Pfam" id="PF13690"/>
    </source>
</evidence>
<dbReference type="EMBL" id="AHON02000074">
    <property type="protein sequence ID" value="EKO32301.1"/>
    <property type="molecule type" value="Genomic_DNA"/>
</dbReference>
<evidence type="ECO:0000313" key="3">
    <source>
        <dbReference type="EMBL" id="EKO32301.1"/>
    </source>
</evidence>
<dbReference type="CDD" id="cd17906">
    <property type="entry name" value="CheX"/>
    <property type="match status" value="1"/>
</dbReference>
<keyword evidence="1" id="KW-0145">Chemotaxis</keyword>
<protein>
    <submittedName>
        <fullName evidence="3">CheC-like family protein</fullName>
    </submittedName>
</protein>
<dbReference type="Pfam" id="PF13690">
    <property type="entry name" value="CheX"/>
    <property type="match status" value="1"/>
</dbReference>
<dbReference type="PANTHER" id="PTHR39452">
    <property type="entry name" value="CHEY-P PHOSPHATASE CHEX"/>
    <property type="match status" value="1"/>
</dbReference>
<dbReference type="RefSeq" id="WP_004467948.1">
    <property type="nucleotide sequence ID" value="NZ_AHON02000074.1"/>
</dbReference>
<reference evidence="3" key="1">
    <citation type="submission" date="2012-10" db="EMBL/GenBank/DDBJ databases">
        <authorList>
            <person name="Harkins D.M."/>
            <person name="Durkin A.S."/>
            <person name="Brinkac L.M."/>
            <person name="Haft D.H."/>
            <person name="Selengut J.D."/>
            <person name="Sanka R."/>
            <person name="DePew J."/>
            <person name="Purushe J."/>
            <person name="Matthias M.A."/>
            <person name="Vinetz J.M."/>
            <person name="Sutton G.G."/>
            <person name="Nierman W.C."/>
            <person name="Fouts D.E."/>
        </authorList>
    </citation>
    <scope>NUCLEOTIDE SEQUENCE [LARGE SCALE GENOMIC DNA]</scope>
    <source>
        <strain evidence="3">MOR084</strain>
    </source>
</reference>
<dbReference type="GO" id="GO:0006935">
    <property type="term" value="P:chemotaxis"/>
    <property type="evidence" value="ECO:0007669"/>
    <property type="project" value="UniProtKB-KW"/>
</dbReference>
<dbReference type="InterPro" id="IPR038756">
    <property type="entry name" value="CheX-like"/>
</dbReference>
<dbReference type="PANTHER" id="PTHR39452:SF1">
    <property type="entry name" value="CHEY-P PHOSPHATASE CHEX"/>
    <property type="match status" value="1"/>
</dbReference>
<sequence length="154" mass="16652">MQIRAELVNPFLEAATIVFRDVLKTDLIRGKIGIKDNAETNLELSIVIGVIGTFNGEVVYGLNYDAAYKIAGVLMPGMDLQSIKNEYKDILGEIANMTTGNAMNIFASSGQSIEITAPNIVDSKSETLKIPRKPALGISLFSKFGKLDVNVSLT</sequence>
<proteinExistence type="predicted"/>
<name>A0A0E2BAA2_9LEPT</name>
<evidence type="ECO:0000256" key="1">
    <source>
        <dbReference type="ARBA" id="ARBA00022500"/>
    </source>
</evidence>
<accession>A0A0E2BAA2</accession>
<dbReference type="AlphaFoldDB" id="A0A0E2BAA2"/>
<dbReference type="InterPro" id="IPR028051">
    <property type="entry name" value="CheX-like_dom"/>
</dbReference>
<dbReference type="SUPFAM" id="SSF103039">
    <property type="entry name" value="CheC-like"/>
    <property type="match status" value="1"/>
</dbReference>
<comment type="caution">
    <text evidence="3">The sequence shown here is derived from an EMBL/GenBank/DDBJ whole genome shotgun (WGS) entry which is preliminary data.</text>
</comment>
<gene>
    <name evidence="3" type="ORF">LEP1GSC179_1393</name>
</gene>
<dbReference type="Proteomes" id="UP000006329">
    <property type="component" value="Unassembled WGS sequence"/>
</dbReference>
<dbReference type="Gene3D" id="3.40.1550.10">
    <property type="entry name" value="CheC-like"/>
    <property type="match status" value="1"/>
</dbReference>
<feature type="domain" description="Chemotaxis phosphatase CheX-like" evidence="2">
    <location>
        <begin position="45"/>
        <end position="131"/>
    </location>
</feature>